<gene>
    <name evidence="15" type="ORF">ACFODZ_12820</name>
</gene>
<keyword evidence="10" id="KW-0408">Iron</keyword>
<evidence type="ECO:0000256" key="8">
    <source>
        <dbReference type="ARBA" id="ARBA00022982"/>
    </source>
</evidence>
<evidence type="ECO:0000256" key="4">
    <source>
        <dbReference type="ARBA" id="ARBA00022475"/>
    </source>
</evidence>
<evidence type="ECO:0000256" key="9">
    <source>
        <dbReference type="ARBA" id="ARBA00022989"/>
    </source>
</evidence>
<comment type="cofactor">
    <cofactor evidence="1">
        <name>heme b</name>
        <dbReference type="ChEBI" id="CHEBI:60344"/>
    </cofactor>
</comment>
<evidence type="ECO:0000256" key="11">
    <source>
        <dbReference type="ARBA" id="ARBA00023136"/>
    </source>
</evidence>
<evidence type="ECO:0000256" key="12">
    <source>
        <dbReference type="ARBA" id="ARBA00037975"/>
    </source>
</evidence>
<evidence type="ECO:0000259" key="14">
    <source>
        <dbReference type="Pfam" id="PF01292"/>
    </source>
</evidence>
<evidence type="ECO:0000256" key="6">
    <source>
        <dbReference type="ARBA" id="ARBA00022692"/>
    </source>
</evidence>
<feature type="transmembrane region" description="Helical" evidence="13">
    <location>
        <begin position="45"/>
        <end position="66"/>
    </location>
</feature>
<dbReference type="InterPro" id="IPR052168">
    <property type="entry name" value="Cytochrome_b561_oxidase"/>
</dbReference>
<dbReference type="Proteomes" id="UP001595533">
    <property type="component" value="Unassembled WGS sequence"/>
</dbReference>
<keyword evidence="16" id="KW-1185">Reference proteome</keyword>
<dbReference type="PANTHER" id="PTHR30529:SF1">
    <property type="entry name" value="CYTOCHROME B561 HOMOLOG 2"/>
    <property type="match status" value="1"/>
</dbReference>
<feature type="transmembrane region" description="Helical" evidence="13">
    <location>
        <begin position="141"/>
        <end position="162"/>
    </location>
</feature>
<comment type="caution">
    <text evidence="15">The sequence shown here is derived from an EMBL/GenBank/DDBJ whole genome shotgun (WGS) entry which is preliminary data.</text>
</comment>
<feature type="transmembrane region" description="Helical" evidence="13">
    <location>
        <begin position="12"/>
        <end position="30"/>
    </location>
</feature>
<comment type="subcellular location">
    <subcellularLocation>
        <location evidence="2">Cell membrane</location>
        <topology evidence="2">Multi-pass membrane protein</topology>
    </subcellularLocation>
</comment>
<evidence type="ECO:0000256" key="1">
    <source>
        <dbReference type="ARBA" id="ARBA00001970"/>
    </source>
</evidence>
<sequence length="173" mass="20070">MTKYPFTTRLLHALSALFVLTLFFSGWYMVELDYGSPWYQTLPEWHIVIGMVLILVWSVMLFRLFFIRKAVFPDSIKRSERILASLVKLLFYVLVSTLLITGYLITTASGQSTELFGWLKIPAVSRFSASQIDTMGWLHQYASYVLMVLVIIHVLGALKHHFIDRDETLKRMT</sequence>
<dbReference type="InterPro" id="IPR011577">
    <property type="entry name" value="Cyt_b561_bac/Ni-Hgenase"/>
</dbReference>
<organism evidence="15 16">
    <name type="scientific">Marinicella sediminis</name>
    <dbReference type="NCBI Taxonomy" id="1792834"/>
    <lineage>
        <taxon>Bacteria</taxon>
        <taxon>Pseudomonadati</taxon>
        <taxon>Pseudomonadota</taxon>
        <taxon>Gammaproteobacteria</taxon>
        <taxon>Lysobacterales</taxon>
        <taxon>Marinicellaceae</taxon>
        <taxon>Marinicella</taxon>
    </lineage>
</organism>
<comment type="similarity">
    <text evidence="12">Belongs to the cytochrome b561 family.</text>
</comment>
<evidence type="ECO:0000256" key="5">
    <source>
        <dbReference type="ARBA" id="ARBA00022617"/>
    </source>
</evidence>
<evidence type="ECO:0000256" key="7">
    <source>
        <dbReference type="ARBA" id="ARBA00022723"/>
    </source>
</evidence>
<evidence type="ECO:0000256" key="3">
    <source>
        <dbReference type="ARBA" id="ARBA00022448"/>
    </source>
</evidence>
<keyword evidence="8" id="KW-0249">Electron transport</keyword>
<dbReference type="EMBL" id="JBHRTS010000007">
    <property type="protein sequence ID" value="MFC3195128.1"/>
    <property type="molecule type" value="Genomic_DNA"/>
</dbReference>
<keyword evidence="4" id="KW-1003">Cell membrane</keyword>
<evidence type="ECO:0000256" key="13">
    <source>
        <dbReference type="SAM" id="Phobius"/>
    </source>
</evidence>
<dbReference type="RefSeq" id="WP_077411783.1">
    <property type="nucleotide sequence ID" value="NZ_JBHRTS010000007.1"/>
</dbReference>
<evidence type="ECO:0000313" key="16">
    <source>
        <dbReference type="Proteomes" id="UP001595533"/>
    </source>
</evidence>
<dbReference type="PANTHER" id="PTHR30529">
    <property type="entry name" value="CYTOCHROME B561"/>
    <property type="match status" value="1"/>
</dbReference>
<dbReference type="Gene3D" id="1.20.950.20">
    <property type="entry name" value="Transmembrane di-heme cytochromes, Chain C"/>
    <property type="match status" value="1"/>
</dbReference>
<dbReference type="InterPro" id="IPR016174">
    <property type="entry name" value="Di-haem_cyt_TM"/>
</dbReference>
<feature type="domain" description="Cytochrome b561 bacterial/Ni-hydrogenase" evidence="14">
    <location>
        <begin position="4"/>
        <end position="173"/>
    </location>
</feature>
<keyword evidence="3" id="KW-0813">Transport</keyword>
<protein>
    <submittedName>
        <fullName evidence="15">Cytochrome b</fullName>
    </submittedName>
</protein>
<accession>A0ABV7JFU4</accession>
<dbReference type="SUPFAM" id="SSF81342">
    <property type="entry name" value="Transmembrane di-heme cytochromes"/>
    <property type="match status" value="1"/>
</dbReference>
<dbReference type="Pfam" id="PF01292">
    <property type="entry name" value="Ni_hydr_CYTB"/>
    <property type="match status" value="1"/>
</dbReference>
<evidence type="ECO:0000256" key="2">
    <source>
        <dbReference type="ARBA" id="ARBA00004651"/>
    </source>
</evidence>
<keyword evidence="9 13" id="KW-1133">Transmembrane helix</keyword>
<name>A0ABV7JFU4_9GAMM</name>
<keyword evidence="7" id="KW-0479">Metal-binding</keyword>
<proteinExistence type="inferred from homology"/>
<keyword evidence="11 13" id="KW-0472">Membrane</keyword>
<evidence type="ECO:0000313" key="15">
    <source>
        <dbReference type="EMBL" id="MFC3195128.1"/>
    </source>
</evidence>
<keyword evidence="6 13" id="KW-0812">Transmembrane</keyword>
<evidence type="ECO:0000256" key="10">
    <source>
        <dbReference type="ARBA" id="ARBA00023004"/>
    </source>
</evidence>
<keyword evidence="5" id="KW-0349">Heme</keyword>
<reference evidence="16" key="1">
    <citation type="journal article" date="2019" name="Int. J. Syst. Evol. Microbiol.">
        <title>The Global Catalogue of Microorganisms (GCM) 10K type strain sequencing project: providing services to taxonomists for standard genome sequencing and annotation.</title>
        <authorList>
            <consortium name="The Broad Institute Genomics Platform"/>
            <consortium name="The Broad Institute Genome Sequencing Center for Infectious Disease"/>
            <person name="Wu L."/>
            <person name="Ma J."/>
        </authorList>
    </citation>
    <scope>NUCLEOTIDE SEQUENCE [LARGE SCALE GENOMIC DNA]</scope>
    <source>
        <strain evidence="16">KCTC 42953</strain>
    </source>
</reference>
<feature type="transmembrane region" description="Helical" evidence="13">
    <location>
        <begin position="86"/>
        <end position="105"/>
    </location>
</feature>